<evidence type="ECO:0000313" key="7">
    <source>
        <dbReference type="Proteomes" id="UP001461498"/>
    </source>
</evidence>
<evidence type="ECO:0000256" key="2">
    <source>
        <dbReference type="ARBA" id="ARBA00010701"/>
    </source>
</evidence>
<dbReference type="SUPFAM" id="SSF53474">
    <property type="entry name" value="alpha/beta-Hydrolases"/>
    <property type="match status" value="1"/>
</dbReference>
<evidence type="ECO:0000259" key="5">
    <source>
        <dbReference type="Pfam" id="PF00151"/>
    </source>
</evidence>
<comment type="subcellular location">
    <subcellularLocation>
        <location evidence="1">Secreted</location>
    </subcellularLocation>
</comment>
<keyword evidence="3" id="KW-0964">Secreted</keyword>
<dbReference type="Pfam" id="PF00151">
    <property type="entry name" value="Lipase"/>
    <property type="match status" value="1"/>
</dbReference>
<dbReference type="PANTHER" id="PTHR11610">
    <property type="entry name" value="LIPASE"/>
    <property type="match status" value="1"/>
</dbReference>
<gene>
    <name evidence="6" type="ORF">O3M35_001158</name>
</gene>
<feature type="domain" description="Lipase" evidence="5">
    <location>
        <begin position="1"/>
        <end position="215"/>
    </location>
</feature>
<dbReference type="Gene3D" id="3.40.50.1820">
    <property type="entry name" value="alpha/beta hydrolase"/>
    <property type="match status" value="1"/>
</dbReference>
<dbReference type="Proteomes" id="UP001461498">
    <property type="component" value="Unassembled WGS sequence"/>
</dbReference>
<dbReference type="GO" id="GO:0016042">
    <property type="term" value="P:lipid catabolic process"/>
    <property type="evidence" value="ECO:0007669"/>
    <property type="project" value="TreeGrafter"/>
</dbReference>
<dbReference type="EMBL" id="JAPXFL010000001">
    <property type="protein sequence ID" value="KAK9512828.1"/>
    <property type="molecule type" value="Genomic_DNA"/>
</dbReference>
<dbReference type="GO" id="GO:0005615">
    <property type="term" value="C:extracellular space"/>
    <property type="evidence" value="ECO:0007669"/>
    <property type="project" value="TreeGrafter"/>
</dbReference>
<name>A0AAW1DRA1_9HEMI</name>
<dbReference type="InterPro" id="IPR013818">
    <property type="entry name" value="Lipase"/>
</dbReference>
<keyword evidence="7" id="KW-1185">Reference proteome</keyword>
<dbReference type="AlphaFoldDB" id="A0AAW1DRA1"/>
<proteinExistence type="inferred from homology"/>
<evidence type="ECO:0000256" key="3">
    <source>
        <dbReference type="ARBA" id="ARBA00022525"/>
    </source>
</evidence>
<dbReference type="InterPro" id="IPR029058">
    <property type="entry name" value="AB_hydrolase_fold"/>
</dbReference>
<comment type="similarity">
    <text evidence="2 4">Belongs to the AB hydrolase superfamily. Lipase family.</text>
</comment>
<evidence type="ECO:0000256" key="1">
    <source>
        <dbReference type="ARBA" id="ARBA00004613"/>
    </source>
</evidence>
<dbReference type="GO" id="GO:0016298">
    <property type="term" value="F:lipase activity"/>
    <property type="evidence" value="ECO:0007669"/>
    <property type="project" value="InterPro"/>
</dbReference>
<evidence type="ECO:0000313" key="6">
    <source>
        <dbReference type="EMBL" id="KAK9512828.1"/>
    </source>
</evidence>
<evidence type="ECO:0000256" key="4">
    <source>
        <dbReference type="RuleBase" id="RU004262"/>
    </source>
</evidence>
<accession>A0AAW1DRA1</accession>
<comment type="caution">
    <text evidence="6">The sequence shown here is derived from an EMBL/GenBank/DDBJ whole genome shotgun (WGS) entry which is preliminary data.</text>
</comment>
<dbReference type="InterPro" id="IPR000734">
    <property type="entry name" value="TAG_lipase"/>
</dbReference>
<dbReference type="PANTHER" id="PTHR11610:SF173">
    <property type="entry name" value="LIPASE DOMAIN-CONTAINING PROTEIN-RELATED"/>
    <property type="match status" value="1"/>
</dbReference>
<protein>
    <recommendedName>
        <fullName evidence="5">Lipase domain-containing protein</fullName>
    </recommendedName>
</protein>
<organism evidence="6 7">
    <name type="scientific">Rhynocoris fuscipes</name>
    <dbReference type="NCBI Taxonomy" id="488301"/>
    <lineage>
        <taxon>Eukaryota</taxon>
        <taxon>Metazoa</taxon>
        <taxon>Ecdysozoa</taxon>
        <taxon>Arthropoda</taxon>
        <taxon>Hexapoda</taxon>
        <taxon>Insecta</taxon>
        <taxon>Pterygota</taxon>
        <taxon>Neoptera</taxon>
        <taxon>Paraneoptera</taxon>
        <taxon>Hemiptera</taxon>
        <taxon>Heteroptera</taxon>
        <taxon>Panheteroptera</taxon>
        <taxon>Cimicomorpha</taxon>
        <taxon>Reduviidae</taxon>
        <taxon>Harpactorinae</taxon>
        <taxon>Harpactorini</taxon>
        <taxon>Rhynocoris</taxon>
    </lineage>
</organism>
<sequence>MKETLLKVCDCNIIIVDWSKYAVEPYYLEASQNTQPIGRTVGDFLLNIGTNLSSTELVAYSLGCHVAGKASSTIGSQIHRIIAFDPALPLFANSSPKYRLDATDAYIVEVVHTCAGILGFNEPIGLRDFWANGGDHPQPGCGQLSPLCSHRRSFQYYSEALLNEGRGFKTRRCDSYSDYKDSKCKGQPFLALANHNVNTNLKGNFYFMTNSESPFGKFN</sequence>
<reference evidence="6 7" key="1">
    <citation type="submission" date="2022-12" db="EMBL/GenBank/DDBJ databases">
        <title>Chromosome-level genome assembly of true bugs.</title>
        <authorList>
            <person name="Ma L."/>
            <person name="Li H."/>
        </authorList>
    </citation>
    <scope>NUCLEOTIDE SEQUENCE [LARGE SCALE GENOMIC DNA]</scope>
    <source>
        <strain evidence="6">Lab_2022b</strain>
    </source>
</reference>